<dbReference type="Pfam" id="PF00593">
    <property type="entry name" value="TonB_dep_Rec_b-barrel"/>
    <property type="match status" value="1"/>
</dbReference>
<dbReference type="PANTHER" id="PTHR32552">
    <property type="entry name" value="FERRICHROME IRON RECEPTOR-RELATED"/>
    <property type="match status" value="1"/>
</dbReference>
<keyword evidence="4 14" id="KW-1134">Transmembrane beta strand</keyword>
<dbReference type="PROSITE" id="PS52016">
    <property type="entry name" value="TONB_DEPENDENT_REC_3"/>
    <property type="match status" value="1"/>
</dbReference>
<keyword evidence="10 15" id="KW-0798">TonB box</keyword>
<dbReference type="SUPFAM" id="SSF56935">
    <property type="entry name" value="Porins"/>
    <property type="match status" value="1"/>
</dbReference>
<evidence type="ECO:0000259" key="18">
    <source>
        <dbReference type="Pfam" id="PF07715"/>
    </source>
</evidence>
<reference evidence="19 20" key="1">
    <citation type="journal article" date="2015" name="Antonie Van Leeuwenhoek">
        <title>Lampropedia puyangensis sp. nov., isolated from symptomatic bark of Populus ? euramericana canker and emended description of Lampropedia hyalina (Ehrenberg 1832) Lee et al. 2004.</title>
        <authorList>
            <person name="Li Y."/>
            <person name="Wang T."/>
            <person name="Piao C.G."/>
            <person name="Wang L.F."/>
            <person name="Tian G.Z."/>
            <person name="Zhu T.H."/>
            <person name="Guo M.W."/>
        </authorList>
    </citation>
    <scope>NUCLEOTIDE SEQUENCE [LARGE SCALE GENOMIC DNA]</scope>
    <source>
        <strain evidence="19 20">2-bin</strain>
    </source>
</reference>
<evidence type="ECO:0000256" key="10">
    <source>
        <dbReference type="ARBA" id="ARBA00023077"/>
    </source>
</evidence>
<evidence type="ECO:0000256" key="8">
    <source>
        <dbReference type="ARBA" id="ARBA00023004"/>
    </source>
</evidence>
<evidence type="ECO:0000256" key="9">
    <source>
        <dbReference type="ARBA" id="ARBA00023065"/>
    </source>
</evidence>
<keyword evidence="20" id="KW-1185">Reference proteome</keyword>
<protein>
    <submittedName>
        <fullName evidence="19">Catecholate siderophore receptor Fiu</fullName>
    </submittedName>
</protein>
<dbReference type="InterPro" id="IPR000531">
    <property type="entry name" value="Beta-barrel_TonB"/>
</dbReference>
<name>A0A4S8FDU5_9BURK</name>
<evidence type="ECO:0000256" key="5">
    <source>
        <dbReference type="ARBA" id="ARBA00022496"/>
    </source>
</evidence>
<dbReference type="InterPro" id="IPR039426">
    <property type="entry name" value="TonB-dep_rcpt-like"/>
</dbReference>
<feature type="signal peptide" evidence="16">
    <location>
        <begin position="1"/>
        <end position="34"/>
    </location>
</feature>
<evidence type="ECO:0000256" key="11">
    <source>
        <dbReference type="ARBA" id="ARBA00023136"/>
    </source>
</evidence>
<keyword evidence="13 14" id="KW-0998">Cell outer membrane</keyword>
<dbReference type="OrthoDB" id="9790771at2"/>
<keyword evidence="9" id="KW-0406">Ion transport</keyword>
<evidence type="ECO:0000256" key="12">
    <source>
        <dbReference type="ARBA" id="ARBA00023170"/>
    </source>
</evidence>
<evidence type="ECO:0000256" key="6">
    <source>
        <dbReference type="ARBA" id="ARBA00022692"/>
    </source>
</evidence>
<dbReference type="NCBIfam" id="NF007349">
    <property type="entry name" value="PRK09840.1"/>
    <property type="match status" value="1"/>
</dbReference>
<dbReference type="RefSeq" id="WP_136572176.1">
    <property type="nucleotide sequence ID" value="NZ_STFG01000001.1"/>
</dbReference>
<dbReference type="FunFam" id="2.170.130.10:FF:000001">
    <property type="entry name" value="Catecholate siderophore TonB-dependent receptor"/>
    <property type="match status" value="1"/>
</dbReference>
<proteinExistence type="inferred from homology"/>
<keyword evidence="11 14" id="KW-0472">Membrane</keyword>
<dbReference type="AlphaFoldDB" id="A0A4S8FDU5"/>
<evidence type="ECO:0000256" key="7">
    <source>
        <dbReference type="ARBA" id="ARBA00022729"/>
    </source>
</evidence>
<dbReference type="GO" id="GO:0015344">
    <property type="term" value="F:siderophore uptake transmembrane transporter activity"/>
    <property type="evidence" value="ECO:0007669"/>
    <property type="project" value="TreeGrafter"/>
</dbReference>
<feature type="domain" description="TonB-dependent receptor-like beta-barrel" evidence="17">
    <location>
        <begin position="275"/>
        <end position="727"/>
    </location>
</feature>
<evidence type="ECO:0000313" key="19">
    <source>
        <dbReference type="EMBL" id="THU05467.1"/>
    </source>
</evidence>
<comment type="subcellular location">
    <subcellularLocation>
        <location evidence="1 14">Cell outer membrane</location>
        <topology evidence="1 14">Multi-pass membrane protein</topology>
    </subcellularLocation>
</comment>
<dbReference type="EMBL" id="STFG01000001">
    <property type="protein sequence ID" value="THU05467.1"/>
    <property type="molecule type" value="Genomic_DNA"/>
</dbReference>
<evidence type="ECO:0000256" key="1">
    <source>
        <dbReference type="ARBA" id="ARBA00004571"/>
    </source>
</evidence>
<dbReference type="InterPro" id="IPR012910">
    <property type="entry name" value="Plug_dom"/>
</dbReference>
<dbReference type="GO" id="GO:0038023">
    <property type="term" value="F:signaling receptor activity"/>
    <property type="evidence" value="ECO:0007669"/>
    <property type="project" value="InterPro"/>
</dbReference>
<comment type="caution">
    <text evidence="19">The sequence shown here is derived from an EMBL/GenBank/DDBJ whole genome shotgun (WGS) entry which is preliminary data.</text>
</comment>
<evidence type="ECO:0000313" key="20">
    <source>
        <dbReference type="Proteomes" id="UP000308917"/>
    </source>
</evidence>
<dbReference type="PANTHER" id="PTHR32552:SF89">
    <property type="entry name" value="CATECHOLATE SIDEROPHORE RECEPTOR FIU"/>
    <property type="match status" value="1"/>
</dbReference>
<evidence type="ECO:0000256" key="3">
    <source>
        <dbReference type="ARBA" id="ARBA00022448"/>
    </source>
</evidence>
<organism evidence="19 20">
    <name type="scientific">Lampropedia puyangensis</name>
    <dbReference type="NCBI Taxonomy" id="1330072"/>
    <lineage>
        <taxon>Bacteria</taxon>
        <taxon>Pseudomonadati</taxon>
        <taxon>Pseudomonadota</taxon>
        <taxon>Betaproteobacteria</taxon>
        <taxon>Burkholderiales</taxon>
        <taxon>Comamonadaceae</taxon>
        <taxon>Lampropedia</taxon>
    </lineage>
</organism>
<keyword evidence="7 16" id="KW-0732">Signal</keyword>
<dbReference type="InterPro" id="IPR037066">
    <property type="entry name" value="Plug_dom_sf"/>
</dbReference>
<gene>
    <name evidence="19" type="ORF">E9531_02720</name>
</gene>
<comment type="similarity">
    <text evidence="2 14 15">Belongs to the TonB-dependent receptor family.</text>
</comment>
<dbReference type="CDD" id="cd01347">
    <property type="entry name" value="ligand_gated_channel"/>
    <property type="match status" value="1"/>
</dbReference>
<dbReference type="NCBIfam" id="TIGR01783">
    <property type="entry name" value="TonB-siderophor"/>
    <property type="match status" value="1"/>
</dbReference>
<evidence type="ECO:0000256" key="16">
    <source>
        <dbReference type="SAM" id="SignalP"/>
    </source>
</evidence>
<dbReference type="Proteomes" id="UP000308917">
    <property type="component" value="Unassembled WGS sequence"/>
</dbReference>
<keyword evidence="5" id="KW-0410">Iron transport</keyword>
<feature type="domain" description="TonB-dependent receptor plug" evidence="18">
    <location>
        <begin position="74"/>
        <end position="173"/>
    </location>
</feature>
<dbReference type="Gene3D" id="2.170.130.10">
    <property type="entry name" value="TonB-dependent receptor, plug domain"/>
    <property type="match status" value="1"/>
</dbReference>
<evidence type="ECO:0000256" key="13">
    <source>
        <dbReference type="ARBA" id="ARBA00023237"/>
    </source>
</evidence>
<keyword evidence="8" id="KW-0408">Iron</keyword>
<accession>A0A4S8FDU5</accession>
<dbReference type="GO" id="GO:0015891">
    <property type="term" value="P:siderophore transport"/>
    <property type="evidence" value="ECO:0007669"/>
    <property type="project" value="InterPro"/>
</dbReference>
<evidence type="ECO:0000256" key="4">
    <source>
        <dbReference type="ARBA" id="ARBA00022452"/>
    </source>
</evidence>
<feature type="chain" id="PRO_5020556684" evidence="16">
    <location>
        <begin position="35"/>
        <end position="759"/>
    </location>
</feature>
<keyword evidence="3 14" id="KW-0813">Transport</keyword>
<dbReference type="Pfam" id="PF07715">
    <property type="entry name" value="Plug"/>
    <property type="match status" value="1"/>
</dbReference>
<dbReference type="InterPro" id="IPR036942">
    <property type="entry name" value="Beta-barrel_TonB_sf"/>
</dbReference>
<evidence type="ECO:0000256" key="2">
    <source>
        <dbReference type="ARBA" id="ARBA00009810"/>
    </source>
</evidence>
<evidence type="ECO:0000259" key="17">
    <source>
        <dbReference type="Pfam" id="PF00593"/>
    </source>
</evidence>
<sequence length="759" mass="80990">MAYIRSQKHRVTRQVASSSVVAAIGLAACSSVLAQQVAPDARNARTLAEVEVSGDAQTYKTEQAASPKMTANLVDTPQTVTVINREVIEEQNASTLQEALRNTPGVTLLLGEGGNSNTKDNIFMRGFDTSSSIFVDGVRDLGSQSRDTFNVEQIDVIKGASGSEYGRGAPSGTINMATKVPFTGNANEARVSMGTDDHKRITADINRSLSDTSAVRLNAMAQNSGTPGRDFVRNKGFGFAPSVGFGLGTPTRVFADLSYVKKNNRPDGGVPTLGLPGFYNAALANAGVDLSGLAAVDSSNYYGSLSDYSKTESTQATLRVEHDFSADATLRNTTRIGQNEFDQLLTGTSAVVSDGSGANAVARLDPATWTASRSRQLRWQKNSIATNQTNLSARFALAGMQHTLNTGVELIYEKQTTKGLTGAGTVAQANLYNPNVNDPIAGQDIQRTGQRSNGNTKTLALYAFDTVELHPQWQATGGVRVERYRTQNDSVTAPDAAGVQTFSNLKASDTLVSGKLGLVFKPTANGSIYGGISTSQQPPGGSNFTLSATESSINNPNMDPSKSTNVELGTKWNLWDNRLMVTGAVFRTTVKNDLTRTVEGDIQQYGKKQVSGVELGVVGQLTPAWNVTAGLARMNTKVKDGSSTQTGAQLNWSPKLSFTSWTSYRLGNGLTVGGGARYMDSVTRSVSNSADPAMSNMLNTPSYWVYDAYLAYEINRNVSLQLNVFNLADKKYIANLNNNGGRYTPGAARSAQVTANIKF</sequence>
<keyword evidence="12 19" id="KW-0675">Receptor</keyword>
<dbReference type="InterPro" id="IPR010105">
    <property type="entry name" value="TonB_sidphr_rcpt"/>
</dbReference>
<dbReference type="Gene3D" id="2.40.170.20">
    <property type="entry name" value="TonB-dependent receptor, beta-barrel domain"/>
    <property type="match status" value="1"/>
</dbReference>
<keyword evidence="6 14" id="KW-0812">Transmembrane</keyword>
<dbReference type="GO" id="GO:0009279">
    <property type="term" value="C:cell outer membrane"/>
    <property type="evidence" value="ECO:0007669"/>
    <property type="project" value="UniProtKB-SubCell"/>
</dbReference>
<evidence type="ECO:0000256" key="14">
    <source>
        <dbReference type="PROSITE-ProRule" id="PRU01360"/>
    </source>
</evidence>
<evidence type="ECO:0000256" key="15">
    <source>
        <dbReference type="RuleBase" id="RU003357"/>
    </source>
</evidence>
<dbReference type="PROSITE" id="PS51257">
    <property type="entry name" value="PROKAR_LIPOPROTEIN"/>
    <property type="match status" value="1"/>
</dbReference>